<dbReference type="AlphaFoldDB" id="A0AAD5D8N2"/>
<evidence type="ECO:0000313" key="1">
    <source>
        <dbReference type="EMBL" id="KAI7754161.1"/>
    </source>
</evidence>
<comment type="caution">
    <text evidence="1">The sequence shown here is derived from an EMBL/GenBank/DDBJ whole genome shotgun (WGS) entry which is preliminary data.</text>
</comment>
<dbReference type="EMBL" id="JAMZMK010004265">
    <property type="protein sequence ID" value="KAI7754161.1"/>
    <property type="molecule type" value="Genomic_DNA"/>
</dbReference>
<feature type="non-terminal residue" evidence="1">
    <location>
        <position position="1"/>
    </location>
</feature>
<name>A0AAD5D8N2_AMBAR</name>
<sequence length="72" mass="8560">MPKVANVTNNSSIFDHHLQSFKFRRRQEHKQSRSLIISMTRNELDESHSQSGINFNEESNTWKEMSLRLELL</sequence>
<keyword evidence="2" id="KW-1185">Reference proteome</keyword>
<dbReference type="Proteomes" id="UP001206925">
    <property type="component" value="Unassembled WGS sequence"/>
</dbReference>
<accession>A0AAD5D8N2</accession>
<proteinExistence type="predicted"/>
<protein>
    <submittedName>
        <fullName evidence="1">Uncharacterized protein</fullName>
    </submittedName>
</protein>
<reference evidence="1" key="1">
    <citation type="submission" date="2022-06" db="EMBL/GenBank/DDBJ databases">
        <title>Uncovering the hologenomic basis of an extraordinary plant invasion.</title>
        <authorList>
            <person name="Bieker V.C."/>
            <person name="Martin M.D."/>
            <person name="Gilbert T."/>
            <person name="Hodgins K."/>
            <person name="Battlay P."/>
            <person name="Petersen B."/>
            <person name="Wilson J."/>
        </authorList>
    </citation>
    <scope>NUCLEOTIDE SEQUENCE</scope>
    <source>
        <strain evidence="1">AA19_3_7</strain>
        <tissue evidence="1">Leaf</tissue>
    </source>
</reference>
<evidence type="ECO:0000313" key="2">
    <source>
        <dbReference type="Proteomes" id="UP001206925"/>
    </source>
</evidence>
<organism evidence="1 2">
    <name type="scientific">Ambrosia artemisiifolia</name>
    <name type="common">Common ragweed</name>
    <dbReference type="NCBI Taxonomy" id="4212"/>
    <lineage>
        <taxon>Eukaryota</taxon>
        <taxon>Viridiplantae</taxon>
        <taxon>Streptophyta</taxon>
        <taxon>Embryophyta</taxon>
        <taxon>Tracheophyta</taxon>
        <taxon>Spermatophyta</taxon>
        <taxon>Magnoliopsida</taxon>
        <taxon>eudicotyledons</taxon>
        <taxon>Gunneridae</taxon>
        <taxon>Pentapetalae</taxon>
        <taxon>asterids</taxon>
        <taxon>campanulids</taxon>
        <taxon>Asterales</taxon>
        <taxon>Asteraceae</taxon>
        <taxon>Asteroideae</taxon>
        <taxon>Heliantheae alliance</taxon>
        <taxon>Heliantheae</taxon>
        <taxon>Ambrosia</taxon>
    </lineage>
</organism>
<gene>
    <name evidence="1" type="ORF">M8C21_005107</name>
</gene>